<dbReference type="Pfam" id="PF11951">
    <property type="entry name" value="Fungal_trans_2"/>
    <property type="match status" value="1"/>
</dbReference>
<evidence type="ECO:0000256" key="3">
    <source>
        <dbReference type="ARBA" id="ARBA00023015"/>
    </source>
</evidence>
<accession>A0A6A6AMY4</accession>
<dbReference type="PANTHER" id="PTHR36206">
    <property type="entry name" value="ASPERCRYPTIN BIOSYNTHESIS CLUSTER-SPECIFIC TRANSCRIPTION REGULATOR ATNN-RELATED"/>
    <property type="match status" value="1"/>
</dbReference>
<evidence type="ECO:0000256" key="1">
    <source>
        <dbReference type="ARBA" id="ARBA00022723"/>
    </source>
</evidence>
<evidence type="ECO:0000256" key="5">
    <source>
        <dbReference type="ARBA" id="ARBA00023163"/>
    </source>
</evidence>
<dbReference type="EMBL" id="ML977500">
    <property type="protein sequence ID" value="KAF2132926.1"/>
    <property type="molecule type" value="Genomic_DNA"/>
</dbReference>
<evidence type="ECO:0000313" key="8">
    <source>
        <dbReference type="EMBL" id="KAF2132926.1"/>
    </source>
</evidence>
<dbReference type="InterPro" id="IPR052360">
    <property type="entry name" value="Transcr_Regulatory_Proteins"/>
</dbReference>
<dbReference type="Pfam" id="PF00172">
    <property type="entry name" value="Zn_clus"/>
    <property type="match status" value="1"/>
</dbReference>
<dbReference type="GO" id="GO:0003677">
    <property type="term" value="F:DNA binding"/>
    <property type="evidence" value="ECO:0007669"/>
    <property type="project" value="UniProtKB-KW"/>
</dbReference>
<keyword evidence="3" id="KW-0805">Transcription regulation</keyword>
<reference evidence="8" key="1">
    <citation type="journal article" date="2020" name="Stud. Mycol.">
        <title>101 Dothideomycetes genomes: a test case for predicting lifestyles and emergence of pathogens.</title>
        <authorList>
            <person name="Haridas S."/>
            <person name="Albert R."/>
            <person name="Binder M."/>
            <person name="Bloem J."/>
            <person name="Labutti K."/>
            <person name="Salamov A."/>
            <person name="Andreopoulos B."/>
            <person name="Baker S."/>
            <person name="Barry K."/>
            <person name="Bills G."/>
            <person name="Bluhm B."/>
            <person name="Cannon C."/>
            <person name="Castanera R."/>
            <person name="Culley D."/>
            <person name="Daum C."/>
            <person name="Ezra D."/>
            <person name="Gonzalez J."/>
            <person name="Henrissat B."/>
            <person name="Kuo A."/>
            <person name="Liang C."/>
            <person name="Lipzen A."/>
            <person name="Lutzoni F."/>
            <person name="Magnuson J."/>
            <person name="Mondo S."/>
            <person name="Nolan M."/>
            <person name="Ohm R."/>
            <person name="Pangilinan J."/>
            <person name="Park H.-J."/>
            <person name="Ramirez L."/>
            <person name="Alfaro M."/>
            <person name="Sun H."/>
            <person name="Tritt A."/>
            <person name="Yoshinaga Y."/>
            <person name="Zwiers L.-H."/>
            <person name="Turgeon B."/>
            <person name="Goodwin S."/>
            <person name="Spatafora J."/>
            <person name="Crous P."/>
            <person name="Grigoriev I."/>
        </authorList>
    </citation>
    <scope>NUCLEOTIDE SEQUENCE</scope>
    <source>
        <strain evidence="8">CBS 119687</strain>
    </source>
</reference>
<dbReference type="OrthoDB" id="2593732at2759"/>
<dbReference type="Proteomes" id="UP000799771">
    <property type="component" value="Unassembled WGS sequence"/>
</dbReference>
<evidence type="ECO:0000259" key="7">
    <source>
        <dbReference type="Pfam" id="PF00172"/>
    </source>
</evidence>
<dbReference type="PANTHER" id="PTHR36206:SF4">
    <property type="entry name" value="HYPOTHETICAL CONSERVED PROTEIN (EUROFUNG)-RELATED"/>
    <property type="match status" value="1"/>
</dbReference>
<dbReference type="GO" id="GO:0000981">
    <property type="term" value="F:DNA-binding transcription factor activity, RNA polymerase II-specific"/>
    <property type="evidence" value="ECO:0007669"/>
    <property type="project" value="InterPro"/>
</dbReference>
<proteinExistence type="predicted"/>
<keyword evidence="1" id="KW-0479">Metal-binding</keyword>
<keyword evidence="6" id="KW-0539">Nucleus</keyword>
<keyword evidence="5" id="KW-0804">Transcription</keyword>
<dbReference type="GO" id="GO:0008270">
    <property type="term" value="F:zinc ion binding"/>
    <property type="evidence" value="ECO:0007669"/>
    <property type="project" value="InterPro"/>
</dbReference>
<dbReference type="InterPro" id="IPR001138">
    <property type="entry name" value="Zn2Cys6_DnaBD"/>
</dbReference>
<gene>
    <name evidence="8" type="ORF">P153DRAFT_382549</name>
</gene>
<organism evidence="8 9">
    <name type="scientific">Dothidotthia symphoricarpi CBS 119687</name>
    <dbReference type="NCBI Taxonomy" id="1392245"/>
    <lineage>
        <taxon>Eukaryota</taxon>
        <taxon>Fungi</taxon>
        <taxon>Dikarya</taxon>
        <taxon>Ascomycota</taxon>
        <taxon>Pezizomycotina</taxon>
        <taxon>Dothideomycetes</taxon>
        <taxon>Pleosporomycetidae</taxon>
        <taxon>Pleosporales</taxon>
        <taxon>Dothidotthiaceae</taxon>
        <taxon>Dothidotthia</taxon>
    </lineage>
</organism>
<dbReference type="InterPro" id="IPR036864">
    <property type="entry name" value="Zn2-C6_fun-type_DNA-bd_sf"/>
</dbReference>
<dbReference type="GeneID" id="54410589"/>
<evidence type="ECO:0000256" key="6">
    <source>
        <dbReference type="ARBA" id="ARBA00023242"/>
    </source>
</evidence>
<evidence type="ECO:0000313" key="9">
    <source>
        <dbReference type="Proteomes" id="UP000799771"/>
    </source>
</evidence>
<dbReference type="InterPro" id="IPR021858">
    <property type="entry name" value="Fun_TF"/>
</dbReference>
<dbReference type="AlphaFoldDB" id="A0A6A6AMY4"/>
<feature type="domain" description="Zn(2)-C6 fungal-type" evidence="7">
    <location>
        <begin position="7"/>
        <end position="37"/>
    </location>
</feature>
<evidence type="ECO:0000256" key="2">
    <source>
        <dbReference type="ARBA" id="ARBA00022833"/>
    </source>
</evidence>
<dbReference type="SUPFAM" id="SSF57701">
    <property type="entry name" value="Zn2/Cys6 DNA-binding domain"/>
    <property type="match status" value="1"/>
</dbReference>
<dbReference type="CDD" id="cd00067">
    <property type="entry name" value="GAL4"/>
    <property type="match status" value="1"/>
</dbReference>
<dbReference type="RefSeq" id="XP_033527313.1">
    <property type="nucleotide sequence ID" value="XM_033670157.1"/>
</dbReference>
<protein>
    <recommendedName>
        <fullName evidence="7">Zn(2)-C6 fungal-type domain-containing protein</fullName>
    </recommendedName>
</protein>
<evidence type="ECO:0000256" key="4">
    <source>
        <dbReference type="ARBA" id="ARBA00023125"/>
    </source>
</evidence>
<keyword evidence="2" id="KW-0862">Zinc</keyword>
<name>A0A6A6AMY4_9PLEO</name>
<keyword evidence="4" id="KW-0238">DNA-binding</keyword>
<keyword evidence="9" id="KW-1185">Reference proteome</keyword>
<sequence length="526" mass="59626">MAIQSSKRRVKCDEKQPSCFKCTSTGRICDGYVQSEKDYQIQVFSYAQKLSSTPKNAIPVLSGFGDNVRSLEFYYHCVGPMLSGRFDTKFWSRIVLQMAHSEPAVRSALIALGYLNEHETGSLEYARRSADSKDGYERKTFWLHYNKAIRYLVHRMVQPSYTPEVGLVTCILFVCIEYLQADSHTAFAHVRNGLKIVSELRQNHKAGSLTHKAGLTQNSSSMPMDMIEKILVPILTQGLVSAFVYGVNVEAEFAFLETPPQHLKMYRFTSVREALSSYWDLRNASILLARDMTMKLFQAIPPTASDFQRQEHVLECHRTWLKALTALEDSQEFSKEESIDISALKLAYYSSYTACACVIDTRQMAYDAHLHSFKMLLLHANLVVNSTGLLSASRTQTPCRVAAANFTFDTSLIPALYYTALRCRCPTTRREAVSLLSLGLPREGLWDAEQHRIVAERVIEIEETEVDGRGWPVERTRVWSSAVGTNLDENSRFRVSFLLARDLGMGGEKAWSEWYVLGDGKRKSLM</sequence>